<dbReference type="Proteomes" id="UP000824093">
    <property type="component" value="Unassembled WGS sequence"/>
</dbReference>
<evidence type="ECO:0000313" key="2">
    <source>
        <dbReference type="Proteomes" id="UP000824093"/>
    </source>
</evidence>
<dbReference type="NCBIfam" id="NF037970">
    <property type="entry name" value="vanZ_1"/>
    <property type="match status" value="1"/>
</dbReference>
<organism evidence="1 2">
    <name type="scientific">Candidatus Merdicola faecigallinarum</name>
    <dbReference type="NCBI Taxonomy" id="2840862"/>
    <lineage>
        <taxon>Bacteria</taxon>
        <taxon>Bacillati</taxon>
        <taxon>Bacillota</taxon>
        <taxon>Clostridia</taxon>
        <taxon>Candidatus Merdicola</taxon>
    </lineage>
</organism>
<dbReference type="EMBL" id="DVNH01000047">
    <property type="protein sequence ID" value="HIU52149.1"/>
    <property type="molecule type" value="Genomic_DNA"/>
</dbReference>
<reference evidence="1" key="2">
    <citation type="journal article" date="2021" name="PeerJ">
        <title>Extensive microbial diversity within the chicken gut microbiome revealed by metagenomics and culture.</title>
        <authorList>
            <person name="Gilroy R."/>
            <person name="Ravi A."/>
            <person name="Getino M."/>
            <person name="Pursley I."/>
            <person name="Horton D.L."/>
            <person name="Alikhan N.F."/>
            <person name="Baker D."/>
            <person name="Gharbi K."/>
            <person name="Hall N."/>
            <person name="Watson M."/>
            <person name="Adriaenssens E.M."/>
            <person name="Foster-Nyarko E."/>
            <person name="Jarju S."/>
            <person name="Secka A."/>
            <person name="Antonio M."/>
            <person name="Oren A."/>
            <person name="Chaudhuri R.R."/>
            <person name="La Ragione R."/>
            <person name="Hildebrand F."/>
            <person name="Pallen M.J."/>
        </authorList>
    </citation>
    <scope>NUCLEOTIDE SEQUENCE</scope>
    <source>
        <strain evidence="1">CHK195-15760</strain>
    </source>
</reference>
<gene>
    <name evidence="1" type="primary">vanZ</name>
    <name evidence="1" type="ORF">IAB70_06020</name>
</gene>
<reference evidence="1" key="1">
    <citation type="submission" date="2020-10" db="EMBL/GenBank/DDBJ databases">
        <authorList>
            <person name="Gilroy R."/>
        </authorList>
    </citation>
    <scope>NUCLEOTIDE SEQUENCE</scope>
    <source>
        <strain evidence="1">CHK195-15760</strain>
    </source>
</reference>
<accession>A0A9D1M212</accession>
<proteinExistence type="predicted"/>
<name>A0A9D1M212_9FIRM</name>
<sequence>MNKGKRRILFLSLILIWMLIIFTFSSQEGGKSSKTSEFTIKAIIDIVPNSQEISNKDRQTIEENMQVPIRKLAHFSIYLIRRNFNI</sequence>
<comment type="caution">
    <text evidence="1">The sequence shown here is derived from an EMBL/GenBank/DDBJ whole genome shotgun (WGS) entry which is preliminary data.</text>
</comment>
<protein>
    <submittedName>
        <fullName evidence="1">VanZ family protein</fullName>
    </submittedName>
</protein>
<dbReference type="AlphaFoldDB" id="A0A9D1M212"/>
<evidence type="ECO:0000313" key="1">
    <source>
        <dbReference type="EMBL" id="HIU52149.1"/>
    </source>
</evidence>